<evidence type="ECO:0000256" key="1">
    <source>
        <dbReference type="SAM" id="Coils"/>
    </source>
</evidence>
<proteinExistence type="predicted"/>
<gene>
    <name evidence="3" type="ORF">RN98_03790</name>
</gene>
<dbReference type="EMBL" id="CP012713">
    <property type="protein sequence ID" value="ALF17333.1"/>
    <property type="molecule type" value="Genomic_DNA"/>
</dbReference>
<dbReference type="RefSeq" id="WP_009006742.1">
    <property type="nucleotide sequence ID" value="NZ_CP012713.1"/>
</dbReference>
<keyword evidence="1" id="KW-0175">Coiled coil</keyword>
<evidence type="ECO:0000313" key="3">
    <source>
        <dbReference type="EMBL" id="ALF17333.1"/>
    </source>
</evidence>
<organism evidence="3 4">
    <name type="scientific">Fusobacterium animalis</name>
    <dbReference type="NCBI Taxonomy" id="76859"/>
    <lineage>
        <taxon>Bacteria</taxon>
        <taxon>Fusobacteriati</taxon>
        <taxon>Fusobacteriota</taxon>
        <taxon>Fusobacteriia</taxon>
        <taxon>Fusobacteriales</taxon>
        <taxon>Fusobacteriaceae</taxon>
        <taxon>Fusobacterium</taxon>
    </lineage>
</organism>
<name>A0A0M3US26_9FUSO</name>
<dbReference type="AlphaFoldDB" id="A0A0M3US26"/>
<dbReference type="PATRIC" id="fig|76859.3.peg.748"/>
<feature type="coiled-coil region" evidence="1">
    <location>
        <begin position="8"/>
        <end position="42"/>
    </location>
</feature>
<sequence>MDKNTDKATKVEKEKKSIFKQIEEQQEKLKKLQAKKEKTIKKKITDTFLFLADEENFIKFEKVIEDESFKEKIKEFIIIEMDKEIAEKEKKKKEEMQKESKSEEVKKE</sequence>
<feature type="region of interest" description="Disordered" evidence="2">
    <location>
        <begin position="88"/>
        <end position="108"/>
    </location>
</feature>
<evidence type="ECO:0000256" key="2">
    <source>
        <dbReference type="SAM" id="MobiDB-lite"/>
    </source>
</evidence>
<accession>A0A0M3US26</accession>
<reference evidence="4" key="1">
    <citation type="submission" date="2015-09" db="EMBL/GenBank/DDBJ databases">
        <authorList>
            <person name="Kook J.-K."/>
            <person name="Park S.-N."/>
            <person name="Lim Y.K."/>
            <person name="Jo E."/>
        </authorList>
    </citation>
    <scope>NUCLEOTIDE SEQUENCE [LARGE SCALE GENOMIC DNA]</scope>
    <source>
        <strain evidence="4">KCOM 1279</strain>
    </source>
</reference>
<dbReference type="Proteomes" id="UP000063147">
    <property type="component" value="Chromosome"/>
</dbReference>
<evidence type="ECO:0000313" key="4">
    <source>
        <dbReference type="Proteomes" id="UP000063147"/>
    </source>
</evidence>
<protein>
    <submittedName>
        <fullName evidence="3">Uncharacterized protein</fullName>
    </submittedName>
</protein>